<sequence length="59" mass="6633">MRVFLAFLLGIAVTVGGAFLRDSVAAPADRPFVNWEVVKESVDRTVGQVREQWNRLTSR</sequence>
<accession>A0A327JU82</accession>
<dbReference type="EMBL" id="WNKV01000003">
    <property type="protein sequence ID" value="MTW15705.1"/>
    <property type="molecule type" value="Genomic_DNA"/>
</dbReference>
<protein>
    <submittedName>
        <fullName evidence="1">Uncharacterized protein</fullName>
    </submittedName>
</protein>
<dbReference type="Proteomes" id="UP000289200">
    <property type="component" value="Unassembled WGS sequence"/>
</dbReference>
<dbReference type="OrthoDB" id="7961070at2"/>
<evidence type="ECO:0000313" key="2">
    <source>
        <dbReference type="EMBL" id="VCU07043.1"/>
    </source>
</evidence>
<evidence type="ECO:0000313" key="4">
    <source>
        <dbReference type="Proteomes" id="UP000438991"/>
    </source>
</evidence>
<organism evidence="1 4">
    <name type="scientific">Rhodoplanes serenus</name>
    <dbReference type="NCBI Taxonomy" id="200615"/>
    <lineage>
        <taxon>Bacteria</taxon>
        <taxon>Pseudomonadati</taxon>
        <taxon>Pseudomonadota</taxon>
        <taxon>Alphaproteobacteria</taxon>
        <taxon>Hyphomicrobiales</taxon>
        <taxon>Nitrobacteraceae</taxon>
        <taxon>Rhodoplanes</taxon>
    </lineage>
</organism>
<gene>
    <name evidence="1" type="ORF">GJ689_05735</name>
    <name evidence="2" type="ORF">RHODGE_RHODGE_00133</name>
</gene>
<reference evidence="2" key="2">
    <citation type="submission" date="2018-10" db="EMBL/GenBank/DDBJ databases">
        <authorList>
            <person name="Peiro R."/>
            <person name="Begona"/>
            <person name="Cbmso G."/>
            <person name="Lopez M."/>
            <person name="Gonzalez S."/>
            <person name="Sacristan E."/>
            <person name="Castillo E."/>
        </authorList>
    </citation>
    <scope>NUCLEOTIDE SEQUENCE</scope>
    <source>
        <strain evidence="2">Rhod_genome</strain>
    </source>
</reference>
<name>A0A327JU82_9BRAD</name>
<dbReference type="RefSeq" id="WP_111388463.1">
    <property type="nucleotide sequence ID" value="NZ_NPEW01000367.1"/>
</dbReference>
<proteinExistence type="predicted"/>
<keyword evidence="3" id="KW-1185">Reference proteome</keyword>
<dbReference type="EMBL" id="UWOC01000009">
    <property type="protein sequence ID" value="VCU07043.1"/>
    <property type="molecule type" value="Genomic_DNA"/>
</dbReference>
<reference evidence="3" key="1">
    <citation type="submission" date="2018-10" db="EMBL/GenBank/DDBJ databases">
        <authorList>
            <person name="Peiro R."/>
            <person name="Begona"/>
            <person name="Cbmso G."/>
            <person name="Lopez M."/>
            <person name="Gonzalez S."/>
            <person name="Sacristan E."/>
            <person name="Castillo E."/>
        </authorList>
    </citation>
    <scope>NUCLEOTIDE SEQUENCE [LARGE SCALE GENOMIC DNA]</scope>
</reference>
<reference evidence="1 4" key="3">
    <citation type="submission" date="2019-11" db="EMBL/GenBank/DDBJ databases">
        <title>Whole-genome sequence of Rhodoplanes serenus DSM 18633, type strain.</title>
        <authorList>
            <person name="Kyndt J.A."/>
            <person name="Meyer T.E."/>
        </authorList>
    </citation>
    <scope>NUCLEOTIDE SEQUENCE [LARGE SCALE GENOMIC DNA]</scope>
    <source>
        <strain evidence="1 4">DSM 18633</strain>
    </source>
</reference>
<dbReference type="Proteomes" id="UP000438991">
    <property type="component" value="Unassembled WGS sequence"/>
</dbReference>
<comment type="caution">
    <text evidence="1">The sequence shown here is derived from an EMBL/GenBank/DDBJ whole genome shotgun (WGS) entry which is preliminary data.</text>
</comment>
<evidence type="ECO:0000313" key="3">
    <source>
        <dbReference type="Proteomes" id="UP000289200"/>
    </source>
</evidence>
<dbReference type="AlphaFoldDB" id="A0A327JU82"/>
<evidence type="ECO:0000313" key="1">
    <source>
        <dbReference type="EMBL" id="MTW15705.1"/>
    </source>
</evidence>